<dbReference type="SUPFAM" id="SSF46785">
    <property type="entry name" value="Winged helix' DNA-binding domain"/>
    <property type="match status" value="1"/>
</dbReference>
<dbReference type="EMBL" id="CP002505">
    <property type="protein sequence ID" value="ADW73490.1"/>
    <property type="molecule type" value="Genomic_DNA"/>
</dbReference>
<dbReference type="PROSITE" id="PS50931">
    <property type="entry name" value="HTH_LYSR"/>
    <property type="match status" value="1"/>
</dbReference>
<dbReference type="Gene3D" id="1.10.10.10">
    <property type="entry name" value="Winged helix-like DNA-binding domain superfamily/Winged helix DNA-binding domain"/>
    <property type="match status" value="1"/>
</dbReference>
<keyword evidence="5" id="KW-0804">Transcription</keyword>
<dbReference type="Gene3D" id="3.40.190.10">
    <property type="entry name" value="Periplasmic binding protein-like II"/>
    <property type="match status" value="2"/>
</dbReference>
<keyword evidence="2" id="KW-0678">Repressor</keyword>
<evidence type="ECO:0000259" key="6">
    <source>
        <dbReference type="PROSITE" id="PS50931"/>
    </source>
</evidence>
<dbReference type="Proteomes" id="UP001598201">
    <property type="component" value="Unassembled WGS sequence"/>
</dbReference>
<keyword evidence="3" id="KW-0805">Transcription regulation</keyword>
<evidence type="ECO:0000256" key="3">
    <source>
        <dbReference type="ARBA" id="ARBA00023015"/>
    </source>
</evidence>
<keyword evidence="10" id="KW-1185">Reference proteome</keyword>
<dbReference type="AlphaFoldDB" id="A0A0H3FBI7"/>
<reference evidence="8 10" key="3">
    <citation type="submission" date="2024-09" db="EMBL/GenBank/DDBJ databases">
        <title>Genomes of Rahnella.</title>
        <authorList>
            <person name="Mnguni F.C."/>
            <person name="Shin G.Y."/>
            <person name="Coutinho T."/>
        </authorList>
    </citation>
    <scope>NUCLEOTIDE SEQUENCE [LARGE SCALE GENOMIC DNA]</scope>
    <source>
        <strain evidence="8 10">20WA0057</strain>
    </source>
</reference>
<comment type="similarity">
    <text evidence="1">Belongs to the LysR transcriptional regulatory family.</text>
</comment>
<evidence type="ECO:0000256" key="2">
    <source>
        <dbReference type="ARBA" id="ARBA00022491"/>
    </source>
</evidence>
<evidence type="ECO:0000313" key="7">
    <source>
        <dbReference type="EMBL" id="ADW73490.1"/>
    </source>
</evidence>
<reference evidence="7 9" key="2">
    <citation type="journal article" date="2012" name="J. Bacteriol.">
        <title>Complete Genome Sequence of Rahnella sp. Strain Y9602, a Gammaproteobacterium Isolate from Metal- and Radionuclide-Contaminated Soil.</title>
        <authorList>
            <person name="Martinez R.J."/>
            <person name="Bruce D."/>
            <person name="Detter C."/>
            <person name="Goodwin L.A."/>
            <person name="Han J."/>
            <person name="Han C.S."/>
            <person name="Held B."/>
            <person name="Land M.L."/>
            <person name="Mikhailova N."/>
            <person name="Nolan M."/>
            <person name="Pennacchio L."/>
            <person name="Pitluck S."/>
            <person name="Tapia R."/>
            <person name="Woyke T."/>
            <person name="Sobecky P.A."/>
        </authorList>
    </citation>
    <scope>NUCLEOTIDE SEQUENCE [LARGE SCALE GENOMIC DNA]</scope>
    <source>
        <strain evidence="7 9">Y9602</strain>
    </source>
</reference>
<dbReference type="Proteomes" id="UP000007257">
    <property type="component" value="Chromosome"/>
</dbReference>
<dbReference type="OrthoDB" id="9067838at2"/>
<evidence type="ECO:0000256" key="4">
    <source>
        <dbReference type="ARBA" id="ARBA00023125"/>
    </source>
</evidence>
<dbReference type="KEGG" id="rah:Rahaq_1872"/>
<dbReference type="GeneID" id="95417502"/>
<accession>A0A0H3FBI7</accession>
<dbReference type="RefSeq" id="WP_013575192.1">
    <property type="nucleotide sequence ID" value="NC_015061.1"/>
</dbReference>
<dbReference type="Pfam" id="PF00126">
    <property type="entry name" value="HTH_1"/>
    <property type="match status" value="1"/>
</dbReference>
<dbReference type="InterPro" id="IPR036390">
    <property type="entry name" value="WH_DNA-bd_sf"/>
</dbReference>
<reference evidence="9" key="1">
    <citation type="submission" date="2011-01" db="EMBL/GenBank/DDBJ databases">
        <title>Complete sequence of chromosome of Rahnella sp. Y9602.</title>
        <authorList>
            <consortium name="US DOE Joint Genome Institute"/>
            <person name="Lucas S."/>
            <person name="Copeland A."/>
            <person name="Lapidus A."/>
            <person name="Cheng J.-F."/>
            <person name="Goodwin L."/>
            <person name="Pitluck S."/>
            <person name="Lu M."/>
            <person name="Detter J.C."/>
            <person name="Han C."/>
            <person name="Tapia R."/>
            <person name="Land M."/>
            <person name="Hauser L."/>
            <person name="Kyrpides N."/>
            <person name="Ivanova N."/>
            <person name="Ovchinnikova G."/>
            <person name="Pagani I."/>
            <person name="Sobecky P.A."/>
            <person name="Martinez R.J."/>
            <person name="Woyke T."/>
        </authorList>
    </citation>
    <scope>NUCLEOTIDE SEQUENCE [LARGE SCALE GENOMIC DNA]</scope>
    <source>
        <strain evidence="9">Y9602</strain>
    </source>
</reference>
<gene>
    <name evidence="7" type="ordered locus">Rahaq_1872</name>
    <name evidence="8" type="ORF">ACFPK4_11270</name>
</gene>
<evidence type="ECO:0000256" key="1">
    <source>
        <dbReference type="ARBA" id="ARBA00009437"/>
    </source>
</evidence>
<feature type="domain" description="HTH lysR-type" evidence="6">
    <location>
        <begin position="1"/>
        <end position="58"/>
    </location>
</feature>
<dbReference type="PRINTS" id="PR00039">
    <property type="entry name" value="HTHLYSR"/>
</dbReference>
<dbReference type="HOGENOM" id="CLU_039613_6_1_6"/>
<dbReference type="eggNOG" id="COG0583">
    <property type="taxonomic scope" value="Bacteria"/>
</dbReference>
<dbReference type="FunFam" id="1.10.10.10:FF:000001">
    <property type="entry name" value="LysR family transcriptional regulator"/>
    <property type="match status" value="1"/>
</dbReference>
<dbReference type="SUPFAM" id="SSF53850">
    <property type="entry name" value="Periplasmic binding protein-like II"/>
    <property type="match status" value="1"/>
</dbReference>
<name>A0A0H3FBI7_RAHSY</name>
<dbReference type="GO" id="GO:0003700">
    <property type="term" value="F:DNA-binding transcription factor activity"/>
    <property type="evidence" value="ECO:0007669"/>
    <property type="project" value="InterPro"/>
</dbReference>
<protein>
    <submittedName>
        <fullName evidence="8">LysR family transcriptional regulator</fullName>
    </submittedName>
    <submittedName>
        <fullName evidence="7">Transcriptional regulator, LysR family</fullName>
    </submittedName>
</protein>
<dbReference type="GO" id="GO:0000976">
    <property type="term" value="F:transcription cis-regulatory region binding"/>
    <property type="evidence" value="ECO:0007669"/>
    <property type="project" value="TreeGrafter"/>
</dbReference>
<keyword evidence="4" id="KW-0238">DNA-binding</keyword>
<dbReference type="InterPro" id="IPR036388">
    <property type="entry name" value="WH-like_DNA-bd_sf"/>
</dbReference>
<dbReference type="PANTHER" id="PTHR30126">
    <property type="entry name" value="HTH-TYPE TRANSCRIPTIONAL REGULATOR"/>
    <property type="match status" value="1"/>
</dbReference>
<evidence type="ECO:0000313" key="10">
    <source>
        <dbReference type="Proteomes" id="UP001598201"/>
    </source>
</evidence>
<evidence type="ECO:0000256" key="5">
    <source>
        <dbReference type="ARBA" id="ARBA00023163"/>
    </source>
</evidence>
<sequence>MKLSELLAFVTVVETGNITQAAERLNRVQSSISHRIRSLEDNLDVTLLDRKTDGCSLTAQGQILYDYALKILNLADDCKNNISHSKNSQLNIRIGIIECLPPYIVSSLIDLGHDLGWNIDISIGNTISLLNAFDQNEFDAVIIGAGFSNTQHARSILLSSELVIITEKNYPTIKDISSLDGEVFLLSSKKCATTTRNYNVLFNEGHITPKRVVECGSYPVLFSSIAAGKGVSLVLRCSISGEVQNKIKIHELSGQFNDFKIELVYRTDSPYLDSTKFRGIMTSLFQDPRLHNIGY</sequence>
<dbReference type="InterPro" id="IPR005119">
    <property type="entry name" value="LysR_subst-bd"/>
</dbReference>
<dbReference type="PANTHER" id="PTHR30126:SF40">
    <property type="entry name" value="HTH-TYPE TRANSCRIPTIONAL REGULATOR GLTR"/>
    <property type="match status" value="1"/>
</dbReference>
<proteinExistence type="inferred from homology"/>
<evidence type="ECO:0000313" key="8">
    <source>
        <dbReference type="EMBL" id="MFD3224118.1"/>
    </source>
</evidence>
<dbReference type="EMBL" id="JBHUCJ010000022">
    <property type="protein sequence ID" value="MFD3224118.1"/>
    <property type="molecule type" value="Genomic_DNA"/>
</dbReference>
<dbReference type="InterPro" id="IPR000847">
    <property type="entry name" value="LysR_HTH_N"/>
</dbReference>
<dbReference type="Pfam" id="PF03466">
    <property type="entry name" value="LysR_substrate"/>
    <property type="match status" value="1"/>
</dbReference>
<evidence type="ECO:0000313" key="9">
    <source>
        <dbReference type="Proteomes" id="UP000007257"/>
    </source>
</evidence>
<organism evidence="7 9">
    <name type="scientific">Rahnella sp. (strain Y9602)</name>
    <dbReference type="NCBI Taxonomy" id="2703885"/>
    <lineage>
        <taxon>Bacteria</taxon>
        <taxon>Pseudomonadati</taxon>
        <taxon>Pseudomonadota</taxon>
        <taxon>Gammaproteobacteria</taxon>
        <taxon>Enterobacterales</taxon>
        <taxon>Yersiniaceae</taxon>
        <taxon>Rahnella</taxon>
    </lineage>
</organism>